<keyword evidence="8" id="KW-0965">Cell junction</keyword>
<dbReference type="SUPFAM" id="SSF50156">
    <property type="entry name" value="PDZ domain-like"/>
    <property type="match status" value="1"/>
</dbReference>
<keyword evidence="7" id="KW-0677">Repeat</keyword>
<dbReference type="InterPro" id="IPR036892">
    <property type="entry name" value="L27_dom_sf"/>
</dbReference>
<accession>A0A665WM72</accession>
<dbReference type="SMART" id="SM00228">
    <property type="entry name" value="PDZ"/>
    <property type="match status" value="1"/>
</dbReference>
<dbReference type="OMA" id="VNTEPMW"/>
<dbReference type="InterPro" id="IPR027417">
    <property type="entry name" value="P-loop_NTPase"/>
</dbReference>
<dbReference type="FunFam" id="2.30.42.10:FF:000088">
    <property type="entry name" value="MAGUK p55 subfamily member 5"/>
    <property type="match status" value="1"/>
</dbReference>
<dbReference type="InterPro" id="IPR050716">
    <property type="entry name" value="MAGUK"/>
</dbReference>
<evidence type="ECO:0000256" key="14">
    <source>
        <dbReference type="SAM" id="Phobius"/>
    </source>
</evidence>
<dbReference type="Pfam" id="PF00625">
    <property type="entry name" value="Guanylate_kin"/>
    <property type="match status" value="1"/>
</dbReference>
<dbReference type="SUPFAM" id="SSF101288">
    <property type="entry name" value="L27 domain"/>
    <property type="match status" value="1"/>
</dbReference>
<comment type="subcellular location">
    <subcellularLocation>
        <location evidence="2">Apical cell membrane</location>
    </subcellularLocation>
    <subcellularLocation>
        <location evidence="3">Cell junction</location>
    </subcellularLocation>
    <subcellularLocation>
        <location evidence="1">Cell membrane</location>
        <topology evidence="1">Peripheral membrane protein</topology>
    </subcellularLocation>
</comment>
<evidence type="ECO:0000259" key="17">
    <source>
        <dbReference type="PROSITE" id="PS50106"/>
    </source>
</evidence>
<dbReference type="PROSITE" id="PS00856">
    <property type="entry name" value="GUANYLATE_KINASE_1"/>
    <property type="match status" value="1"/>
</dbReference>
<evidence type="ECO:0000256" key="7">
    <source>
        <dbReference type="ARBA" id="ARBA00022737"/>
    </source>
</evidence>
<feature type="domain" description="PDZ" evidence="17">
    <location>
        <begin position="229"/>
        <end position="309"/>
    </location>
</feature>
<keyword evidence="9 14" id="KW-0472">Membrane</keyword>
<evidence type="ECO:0000256" key="3">
    <source>
        <dbReference type="ARBA" id="ARBA00004282"/>
    </source>
</evidence>
<evidence type="ECO:0000313" key="18">
    <source>
        <dbReference type="Ensembl" id="ENSENLP00000044845.1"/>
    </source>
</evidence>
<dbReference type="InterPro" id="IPR015145">
    <property type="entry name" value="L27_N"/>
</dbReference>
<feature type="compositionally biased region" description="Basic and acidic residues" evidence="13">
    <location>
        <begin position="42"/>
        <end position="69"/>
    </location>
</feature>
<dbReference type="SMART" id="SM00072">
    <property type="entry name" value="GuKc"/>
    <property type="match status" value="1"/>
</dbReference>
<dbReference type="GO" id="GO:0008104">
    <property type="term" value="P:intracellular protein localization"/>
    <property type="evidence" value="ECO:0007669"/>
    <property type="project" value="UniProtKB-ARBA"/>
</dbReference>
<dbReference type="FunFam" id="3.30.63.10:FF:000002">
    <property type="entry name" value="Guanylate kinase 1"/>
    <property type="match status" value="1"/>
</dbReference>
<dbReference type="AlphaFoldDB" id="A0A665WM72"/>
<dbReference type="InterPro" id="IPR001452">
    <property type="entry name" value="SH3_domain"/>
</dbReference>
<dbReference type="Gene3D" id="3.40.50.300">
    <property type="entry name" value="P-loop containing nucleotide triphosphate hydrolases"/>
    <property type="match status" value="1"/>
</dbReference>
<evidence type="ECO:0000256" key="10">
    <source>
        <dbReference type="ARBA" id="ARBA00024392"/>
    </source>
</evidence>
<evidence type="ECO:0000256" key="6">
    <source>
        <dbReference type="ARBA" id="ARBA00022475"/>
    </source>
</evidence>
<dbReference type="InterPro" id="IPR001478">
    <property type="entry name" value="PDZ"/>
</dbReference>
<dbReference type="Ensembl" id="ENSENLT00000045957.1">
    <property type="protein sequence ID" value="ENSENLP00000044845.1"/>
    <property type="gene ID" value="ENSENLG00000019087.1"/>
</dbReference>
<dbReference type="Pfam" id="PF09060">
    <property type="entry name" value="L27_N"/>
    <property type="match status" value="1"/>
</dbReference>
<organism evidence="18 19">
    <name type="scientific">Echeneis naucrates</name>
    <name type="common">Live sharksucker</name>
    <dbReference type="NCBI Taxonomy" id="173247"/>
    <lineage>
        <taxon>Eukaryota</taxon>
        <taxon>Metazoa</taxon>
        <taxon>Chordata</taxon>
        <taxon>Craniata</taxon>
        <taxon>Vertebrata</taxon>
        <taxon>Euteleostomi</taxon>
        <taxon>Actinopterygii</taxon>
        <taxon>Neopterygii</taxon>
        <taxon>Teleostei</taxon>
        <taxon>Neoteleostei</taxon>
        <taxon>Acanthomorphata</taxon>
        <taxon>Carangaria</taxon>
        <taxon>Carangiformes</taxon>
        <taxon>Echeneidae</taxon>
        <taxon>Echeneis</taxon>
    </lineage>
</organism>
<keyword evidence="6" id="KW-1003">Cell membrane</keyword>
<keyword evidence="14" id="KW-0812">Transmembrane</keyword>
<evidence type="ECO:0000259" key="16">
    <source>
        <dbReference type="PROSITE" id="PS50052"/>
    </source>
</evidence>
<reference evidence="18" key="1">
    <citation type="submission" date="2021-04" db="EMBL/GenBank/DDBJ databases">
        <authorList>
            <consortium name="Wellcome Sanger Institute Data Sharing"/>
        </authorList>
    </citation>
    <scope>NUCLEOTIDE SEQUENCE [LARGE SCALE GENOMIC DNA]</scope>
</reference>
<reference evidence="18" key="2">
    <citation type="submission" date="2025-08" db="UniProtKB">
        <authorList>
            <consortium name="Ensembl"/>
        </authorList>
    </citation>
    <scope>IDENTIFICATION</scope>
</reference>
<feature type="transmembrane region" description="Helical" evidence="14">
    <location>
        <begin position="182"/>
        <end position="202"/>
    </location>
</feature>
<dbReference type="PROSITE" id="PS50052">
    <property type="entry name" value="GUANYLATE_KINASE_2"/>
    <property type="match status" value="1"/>
</dbReference>
<dbReference type="GO" id="GO:0005911">
    <property type="term" value="C:cell-cell junction"/>
    <property type="evidence" value="ECO:0007669"/>
    <property type="project" value="UniProtKB-ARBA"/>
</dbReference>
<feature type="domain" description="SH3" evidence="15">
    <location>
        <begin position="318"/>
        <end position="390"/>
    </location>
</feature>
<dbReference type="InterPro" id="IPR008145">
    <property type="entry name" value="GK/Ca_channel_bsu"/>
</dbReference>
<dbReference type="CDD" id="cd00071">
    <property type="entry name" value="GMPK"/>
    <property type="match status" value="1"/>
</dbReference>
<dbReference type="Gene3D" id="2.30.30.40">
    <property type="entry name" value="SH3 Domains"/>
    <property type="match status" value="1"/>
</dbReference>
<gene>
    <name evidence="18" type="primary">pals1b</name>
</gene>
<keyword evidence="5 12" id="KW-0728">SH3 domain</keyword>
<proteinExistence type="inferred from homology"/>
<evidence type="ECO:0000256" key="1">
    <source>
        <dbReference type="ARBA" id="ARBA00004202"/>
    </source>
</evidence>
<comment type="similarity">
    <text evidence="4">Belongs to the MAGUK family.</text>
</comment>
<dbReference type="SUPFAM" id="SSF52540">
    <property type="entry name" value="P-loop containing nucleoside triphosphate hydrolases"/>
    <property type="match status" value="1"/>
</dbReference>
<feature type="region of interest" description="Disordered" evidence="13">
    <location>
        <begin position="1"/>
        <end position="70"/>
    </location>
</feature>
<name>A0A665WM72_ECHNA</name>
<evidence type="ECO:0000256" key="8">
    <source>
        <dbReference type="ARBA" id="ARBA00022949"/>
    </source>
</evidence>
<reference evidence="18" key="3">
    <citation type="submission" date="2025-09" db="UniProtKB">
        <authorList>
            <consortium name="Ensembl"/>
        </authorList>
    </citation>
    <scope>IDENTIFICATION</scope>
</reference>
<evidence type="ECO:0000256" key="2">
    <source>
        <dbReference type="ARBA" id="ARBA00004221"/>
    </source>
</evidence>
<dbReference type="Gene3D" id="1.10.287.650">
    <property type="entry name" value="L27 domain"/>
    <property type="match status" value="1"/>
</dbReference>
<dbReference type="FunFam" id="3.40.50.300:FF:000469">
    <property type="entry name" value="MAGUK p55 subfamily member 5"/>
    <property type="match status" value="1"/>
</dbReference>
<sequence>MITSHMNGYVQEASGQAKSHRERAVDCPGEEISLLKSPHSSSHMERIQHYQEELRKRREEDNRGKHDIDPNASLRLKKLSQNPKVGIDNPTFEAKEKATKETCYQDPLSMQHSLTDAQSQQDLELIMQLLAKEDFRNAYTIYSTVSQQMSRVGPTSPLTAQAQDLCQETFYLTMPSPISSHLWFCLYVLFISMCVCFMWQALMQAHDSVAGQEMAEENVTQYLGETVKLVRLEKARDTPLGATVRNDMDSVVVSRVVKGGAAERSGLLSEGDEILEINGIPIRGKHVNEVHDLLQQMHGTLTFLLIPSSQIKPAPHRQTVMHVRAYFDYDPSDDPFVPCRELGLSFQKGDILHVISQDDPNWWQAYRDGDEDNQPLAGLIPGKSFQQQRESLKKTITDKTREQQGKLWYAKKNKKQRKKSTSNFTKNTDYDDILTYEEMSLYHQPANRKRPIALIGPTNSGHDELRRRLLAIEPEKFAVAVPHTTRNPRIHERNGREYHFVSRPSFETDLAAGKFIESGEYEKNLYGTSTDSVRHIINSGRICLLCLHTRSLRVLRSSNLKPYVIFIAPPSQERLRTLLATEGKTPKPEELKEVIEKAREMEHNFGHFFDATIVNMDPDQAFHELHRLIDKLDTEPQWVPTSWLC</sequence>
<dbReference type="Proteomes" id="UP000472264">
    <property type="component" value="Chromosome 24"/>
</dbReference>
<dbReference type="Pfam" id="PF00595">
    <property type="entry name" value="PDZ"/>
    <property type="match status" value="1"/>
</dbReference>
<dbReference type="SUPFAM" id="SSF50044">
    <property type="entry name" value="SH3-domain"/>
    <property type="match status" value="1"/>
</dbReference>
<evidence type="ECO:0000256" key="5">
    <source>
        <dbReference type="ARBA" id="ARBA00022443"/>
    </source>
</evidence>
<dbReference type="InterPro" id="IPR008144">
    <property type="entry name" value="Guanylate_kin-like_dom"/>
</dbReference>
<dbReference type="CDD" id="cd12036">
    <property type="entry name" value="SH3_MPP5"/>
    <property type="match status" value="1"/>
</dbReference>
<evidence type="ECO:0000313" key="19">
    <source>
        <dbReference type="Proteomes" id="UP000472264"/>
    </source>
</evidence>
<evidence type="ECO:0000256" key="9">
    <source>
        <dbReference type="ARBA" id="ARBA00023136"/>
    </source>
</evidence>
<protein>
    <recommendedName>
        <fullName evidence="10">Protein PALS1</fullName>
    </recommendedName>
    <alternativeName>
        <fullName evidence="11">Protein associated with Lin-7 1</fullName>
    </alternativeName>
</protein>
<dbReference type="Gene3D" id="2.30.42.10">
    <property type="match status" value="1"/>
</dbReference>
<dbReference type="InterPro" id="IPR020590">
    <property type="entry name" value="Guanylate_kinase_CS"/>
</dbReference>
<dbReference type="InterPro" id="IPR035601">
    <property type="entry name" value="MPP5_SH3"/>
</dbReference>
<dbReference type="Pfam" id="PF07653">
    <property type="entry name" value="SH3_2"/>
    <property type="match status" value="1"/>
</dbReference>
<dbReference type="PROSITE" id="PS50106">
    <property type="entry name" value="PDZ"/>
    <property type="match status" value="1"/>
</dbReference>
<keyword evidence="19" id="KW-1185">Reference proteome</keyword>
<dbReference type="InterPro" id="IPR036028">
    <property type="entry name" value="SH3-like_dom_sf"/>
</dbReference>
<evidence type="ECO:0000256" key="4">
    <source>
        <dbReference type="ARBA" id="ARBA00007014"/>
    </source>
</evidence>
<evidence type="ECO:0000256" key="11">
    <source>
        <dbReference type="ARBA" id="ARBA00031033"/>
    </source>
</evidence>
<dbReference type="GO" id="GO:0016324">
    <property type="term" value="C:apical plasma membrane"/>
    <property type="evidence" value="ECO:0007669"/>
    <property type="project" value="UniProtKB-SubCell"/>
</dbReference>
<evidence type="ECO:0000256" key="12">
    <source>
        <dbReference type="PROSITE-ProRule" id="PRU00192"/>
    </source>
</evidence>
<keyword evidence="14" id="KW-1133">Transmembrane helix</keyword>
<dbReference type="SMART" id="SM00326">
    <property type="entry name" value="SH3"/>
    <property type="match status" value="1"/>
</dbReference>
<dbReference type="InterPro" id="IPR036034">
    <property type="entry name" value="PDZ_sf"/>
</dbReference>
<feature type="domain" description="Guanylate kinase-like" evidence="16">
    <location>
        <begin position="449"/>
        <end position="630"/>
    </location>
</feature>
<dbReference type="InParanoid" id="A0A665WM72"/>
<dbReference type="CDD" id="cd06798">
    <property type="entry name" value="PDZ_MPP5-like"/>
    <property type="match status" value="1"/>
</dbReference>
<evidence type="ECO:0000259" key="15">
    <source>
        <dbReference type="PROSITE" id="PS50002"/>
    </source>
</evidence>
<dbReference type="PANTHER" id="PTHR23122">
    <property type="entry name" value="MEMBRANE-ASSOCIATED GUANYLATE KINASE MAGUK"/>
    <property type="match status" value="1"/>
</dbReference>
<evidence type="ECO:0000256" key="13">
    <source>
        <dbReference type="SAM" id="MobiDB-lite"/>
    </source>
</evidence>
<dbReference type="PROSITE" id="PS50002">
    <property type="entry name" value="SH3"/>
    <property type="match status" value="1"/>
</dbReference>